<keyword evidence="15" id="KW-0234">DNA repair</keyword>
<dbReference type="GO" id="GO:0005524">
    <property type="term" value="F:ATP binding"/>
    <property type="evidence" value="ECO:0007669"/>
    <property type="project" value="UniProtKB-KW"/>
</dbReference>
<evidence type="ECO:0000256" key="17">
    <source>
        <dbReference type="ARBA" id="ARBA00031847"/>
    </source>
</evidence>
<feature type="region of interest" description="Disordered" evidence="18">
    <location>
        <begin position="701"/>
        <end position="728"/>
    </location>
</feature>
<evidence type="ECO:0000256" key="14">
    <source>
        <dbReference type="ARBA" id="ARBA00023172"/>
    </source>
</evidence>
<dbReference type="GO" id="GO:0003690">
    <property type="term" value="F:double-stranded DNA binding"/>
    <property type="evidence" value="ECO:0007669"/>
    <property type="project" value="TreeGrafter"/>
</dbReference>
<dbReference type="InterPro" id="IPR002035">
    <property type="entry name" value="VWF_A"/>
</dbReference>
<feature type="domain" description="VWFA" evidence="19">
    <location>
        <begin position="7"/>
        <end position="221"/>
    </location>
</feature>
<evidence type="ECO:0000256" key="9">
    <source>
        <dbReference type="ARBA" id="ARBA00022801"/>
    </source>
</evidence>
<keyword evidence="10" id="KW-0347">Helicase</keyword>
<dbReference type="GO" id="GO:0006303">
    <property type="term" value="P:double-strand break repair via nonhomologous end joining"/>
    <property type="evidence" value="ECO:0007669"/>
    <property type="project" value="InterPro"/>
</dbReference>
<evidence type="ECO:0000256" key="2">
    <source>
        <dbReference type="ARBA" id="ARBA00004574"/>
    </source>
</evidence>
<evidence type="ECO:0000313" key="20">
    <source>
        <dbReference type="EMBL" id="MBW0483622.1"/>
    </source>
</evidence>
<dbReference type="GO" id="GO:0000781">
    <property type="term" value="C:chromosome, telomeric region"/>
    <property type="evidence" value="ECO:0007669"/>
    <property type="project" value="UniProtKB-SubCell"/>
</dbReference>
<evidence type="ECO:0000256" key="12">
    <source>
        <dbReference type="ARBA" id="ARBA00022895"/>
    </source>
</evidence>
<sequence>MVGGRQLTIFCIDVSASMANTRSVADLDPSNQGRSITNLEFGLQVVKNEVSMMLLAGLKTVHCGVVLFGVDRTQNSLSDRGYRFIWEYLAPNQPTPSTLSYLDGVKLHLSQSAEPEKGDLLSAIIFCNYLMGQTLGKKKWSRKLVLVTDGESQTDWSGLKDERNRMRNDDVELTVVGLDFDDPEIGYIEPNKSENKVLNEQKLHKICRSIGNRSICLTALVAVTQAQSPQPRFIGSNPTSVTLSLGLPDADHTLKEDYDPAQTLWIACQLRKCTNIARPMSSKKISRLGAHAEKARSRADSAPKQLASELDQYLPALKENEEEDYPIGVLQTDRKYVYVNSLTKGKGANRVEDESNPSSDGGLDDGEEFSGEIREADPSKLVKAYAYGASRVIIDKEDEERIRQTFAPSLQIRGFLPTDEVPQHHLLNNVYYLHPDPADSRSQITLSAFVIAMKNCNRVALARYVGKSNSAEPKMVILLPVAEPSTWYFLFIQVPFAEDLREYFFPPLIPVQDSSARWAVPHRHIPTQEMQQAVDDFVDKMDLGAEVGIDPLTGRTQPWLVLEDTCSPSVHHLKNCVLYRLSNPDSEDLPPIHPALSKCFEPPAHVVRQAGASLDRIKRLLDIKLLPPRAPKRKKAFAQEETEARERIDLDAILGTPTEVSQQKVEQTVELPSGQGDEGCIKKEEGQDQCCDNPAAMIKNMHESLQRDGDAEEESQLIDDLSETDDEG</sequence>
<keyword evidence="14" id="KW-0233">DNA recombination</keyword>
<dbReference type="SUPFAM" id="SSF100939">
    <property type="entry name" value="SPOC domain-like"/>
    <property type="match status" value="1"/>
</dbReference>
<feature type="compositionally biased region" description="Acidic residues" evidence="18">
    <location>
        <begin position="710"/>
        <end position="728"/>
    </location>
</feature>
<organism evidence="20 21">
    <name type="scientific">Austropuccinia psidii MF-1</name>
    <dbReference type="NCBI Taxonomy" id="1389203"/>
    <lineage>
        <taxon>Eukaryota</taxon>
        <taxon>Fungi</taxon>
        <taxon>Dikarya</taxon>
        <taxon>Basidiomycota</taxon>
        <taxon>Pucciniomycotina</taxon>
        <taxon>Pucciniomycetes</taxon>
        <taxon>Pucciniales</taxon>
        <taxon>Sphaerophragmiaceae</taxon>
        <taxon>Austropuccinia</taxon>
    </lineage>
</organism>
<dbReference type="InterPro" id="IPR016194">
    <property type="entry name" value="SPOC-like_C_dom_sf"/>
</dbReference>
<proteinExistence type="inferred from homology"/>
<evidence type="ECO:0000256" key="8">
    <source>
        <dbReference type="ARBA" id="ARBA00022763"/>
    </source>
</evidence>
<dbReference type="SMART" id="SM00559">
    <property type="entry name" value="Ku78"/>
    <property type="match status" value="1"/>
</dbReference>
<evidence type="ECO:0000256" key="15">
    <source>
        <dbReference type="ARBA" id="ARBA00023204"/>
    </source>
</evidence>
<name>A0A9Q3CH75_9BASI</name>
<keyword evidence="8" id="KW-0227">DNA damage</keyword>
<protein>
    <recommendedName>
        <fullName evidence="5">ATP-dependent DNA helicase II subunit 2</fullName>
        <ecNumber evidence="4">3.6.4.12</ecNumber>
    </recommendedName>
    <alternativeName>
        <fullName evidence="17">ATP-dependent DNA helicase II subunit Ku80</fullName>
    </alternativeName>
</protein>
<keyword evidence="16" id="KW-0539">Nucleus</keyword>
<keyword evidence="21" id="KW-1185">Reference proteome</keyword>
<dbReference type="GO" id="GO:0003678">
    <property type="term" value="F:DNA helicase activity"/>
    <property type="evidence" value="ECO:0007669"/>
    <property type="project" value="UniProtKB-EC"/>
</dbReference>
<evidence type="ECO:0000256" key="16">
    <source>
        <dbReference type="ARBA" id="ARBA00023242"/>
    </source>
</evidence>
<dbReference type="InterPro" id="IPR024193">
    <property type="entry name" value="Ku80"/>
</dbReference>
<dbReference type="EC" id="3.6.4.12" evidence="4"/>
<keyword evidence="13" id="KW-0238">DNA-binding</keyword>
<evidence type="ECO:0000256" key="18">
    <source>
        <dbReference type="SAM" id="MobiDB-lite"/>
    </source>
</evidence>
<comment type="subcellular location">
    <subcellularLocation>
        <location evidence="2">Chromosome</location>
        <location evidence="2">Telomere</location>
    </subcellularLocation>
    <subcellularLocation>
        <location evidence="1">Nucleus</location>
    </subcellularLocation>
</comment>
<evidence type="ECO:0000256" key="13">
    <source>
        <dbReference type="ARBA" id="ARBA00023125"/>
    </source>
</evidence>
<dbReference type="Gene3D" id="3.40.50.410">
    <property type="entry name" value="von Willebrand factor, type A domain"/>
    <property type="match status" value="1"/>
</dbReference>
<dbReference type="EMBL" id="AVOT02007315">
    <property type="protein sequence ID" value="MBW0483622.1"/>
    <property type="molecule type" value="Genomic_DNA"/>
</dbReference>
<evidence type="ECO:0000256" key="11">
    <source>
        <dbReference type="ARBA" id="ARBA00022840"/>
    </source>
</evidence>
<dbReference type="Proteomes" id="UP000765509">
    <property type="component" value="Unassembled WGS sequence"/>
</dbReference>
<dbReference type="GO" id="GO:0043564">
    <property type="term" value="C:Ku70:Ku80 complex"/>
    <property type="evidence" value="ECO:0007669"/>
    <property type="project" value="InterPro"/>
</dbReference>
<evidence type="ECO:0000256" key="3">
    <source>
        <dbReference type="ARBA" id="ARBA00007726"/>
    </source>
</evidence>
<dbReference type="GO" id="GO:0000723">
    <property type="term" value="P:telomere maintenance"/>
    <property type="evidence" value="ECO:0007669"/>
    <property type="project" value="InterPro"/>
</dbReference>
<dbReference type="OrthoDB" id="30826at2759"/>
<evidence type="ECO:0000256" key="5">
    <source>
        <dbReference type="ARBA" id="ARBA00021792"/>
    </source>
</evidence>
<dbReference type="PANTHER" id="PTHR12604:SF4">
    <property type="entry name" value="X-RAY REPAIR CROSS-COMPLEMENTING PROTEIN 5"/>
    <property type="match status" value="1"/>
</dbReference>
<evidence type="ECO:0000259" key="19">
    <source>
        <dbReference type="PROSITE" id="PS50234"/>
    </source>
</evidence>
<evidence type="ECO:0000256" key="6">
    <source>
        <dbReference type="ARBA" id="ARBA00022454"/>
    </source>
</evidence>
<dbReference type="GO" id="GO:0006310">
    <property type="term" value="P:DNA recombination"/>
    <property type="evidence" value="ECO:0007669"/>
    <property type="project" value="UniProtKB-KW"/>
</dbReference>
<comment type="caution">
    <text evidence="20">The sequence shown here is derived from an EMBL/GenBank/DDBJ whole genome shotgun (WGS) entry which is preliminary data.</text>
</comment>
<dbReference type="InterPro" id="IPR005161">
    <property type="entry name" value="Ku_N"/>
</dbReference>
<evidence type="ECO:0000256" key="7">
    <source>
        <dbReference type="ARBA" id="ARBA00022741"/>
    </source>
</evidence>
<dbReference type="FunFam" id="3.40.50.410:FF:000073">
    <property type="entry name" value="ATP-dependent DNA helicase II subunit 2"/>
    <property type="match status" value="1"/>
</dbReference>
<dbReference type="GO" id="GO:0016787">
    <property type="term" value="F:hydrolase activity"/>
    <property type="evidence" value="ECO:0007669"/>
    <property type="project" value="UniProtKB-KW"/>
</dbReference>
<evidence type="ECO:0000256" key="1">
    <source>
        <dbReference type="ARBA" id="ARBA00004123"/>
    </source>
</evidence>
<keyword evidence="12" id="KW-0779">Telomere</keyword>
<dbReference type="InterPro" id="IPR036465">
    <property type="entry name" value="vWFA_dom_sf"/>
</dbReference>
<dbReference type="GO" id="GO:0003684">
    <property type="term" value="F:damaged DNA binding"/>
    <property type="evidence" value="ECO:0007669"/>
    <property type="project" value="InterPro"/>
</dbReference>
<keyword evidence="7" id="KW-0547">Nucleotide-binding</keyword>
<evidence type="ECO:0000256" key="4">
    <source>
        <dbReference type="ARBA" id="ARBA00012551"/>
    </source>
</evidence>
<evidence type="ECO:0000256" key="10">
    <source>
        <dbReference type="ARBA" id="ARBA00022806"/>
    </source>
</evidence>
<dbReference type="Pfam" id="PF03731">
    <property type="entry name" value="Ku_N"/>
    <property type="match status" value="1"/>
</dbReference>
<dbReference type="InterPro" id="IPR006164">
    <property type="entry name" value="DNA_bd_Ku70/Ku80"/>
</dbReference>
<reference evidence="20" key="1">
    <citation type="submission" date="2021-03" db="EMBL/GenBank/DDBJ databases">
        <title>Draft genome sequence of rust myrtle Austropuccinia psidii MF-1, a brazilian biotype.</title>
        <authorList>
            <person name="Quecine M.C."/>
            <person name="Pachon D.M.R."/>
            <person name="Bonatelli M.L."/>
            <person name="Correr F.H."/>
            <person name="Franceschini L.M."/>
            <person name="Leite T.F."/>
            <person name="Margarido G.R.A."/>
            <person name="Almeida C.A."/>
            <person name="Ferrarezi J.A."/>
            <person name="Labate C.A."/>
        </authorList>
    </citation>
    <scope>NUCLEOTIDE SEQUENCE</scope>
    <source>
        <strain evidence="20">MF-1</strain>
    </source>
</reference>
<dbReference type="PANTHER" id="PTHR12604">
    <property type="entry name" value="KU AUTOANTIGEN DNA HELICASE"/>
    <property type="match status" value="1"/>
</dbReference>
<dbReference type="PROSITE" id="PS50234">
    <property type="entry name" value="VWFA"/>
    <property type="match status" value="1"/>
</dbReference>
<dbReference type="GO" id="GO:0042162">
    <property type="term" value="F:telomeric DNA binding"/>
    <property type="evidence" value="ECO:0007669"/>
    <property type="project" value="InterPro"/>
</dbReference>
<keyword evidence="11" id="KW-0067">ATP-binding</keyword>
<feature type="region of interest" description="Disordered" evidence="18">
    <location>
        <begin position="347"/>
        <end position="372"/>
    </location>
</feature>
<dbReference type="Gene3D" id="2.40.290.10">
    <property type="match status" value="1"/>
</dbReference>
<evidence type="ECO:0000313" key="21">
    <source>
        <dbReference type="Proteomes" id="UP000765509"/>
    </source>
</evidence>
<dbReference type="CDD" id="cd00873">
    <property type="entry name" value="KU80"/>
    <property type="match status" value="1"/>
</dbReference>
<keyword evidence="9" id="KW-0378">Hydrolase</keyword>
<accession>A0A9Q3CH75</accession>
<dbReference type="AlphaFoldDB" id="A0A9Q3CH75"/>
<dbReference type="Pfam" id="PF02735">
    <property type="entry name" value="Ku"/>
    <property type="match status" value="1"/>
</dbReference>
<keyword evidence="6" id="KW-0158">Chromosome</keyword>
<dbReference type="Gene3D" id="1.10.1600.10">
    <property type="match status" value="1"/>
</dbReference>
<comment type="similarity">
    <text evidence="3">Belongs to the ku80 family.</text>
</comment>
<gene>
    <name evidence="20" type="ORF">O181_023337</name>
</gene>
<dbReference type="SUPFAM" id="SSF53300">
    <property type="entry name" value="vWA-like"/>
    <property type="match status" value="1"/>
</dbReference>